<dbReference type="GeneID" id="84023019"/>
<name>A0ABT0R5T1_9BACT</name>
<accession>A0ABT0R5T1</accession>
<protein>
    <submittedName>
        <fullName evidence="1">DUF488 domain-containing protein</fullName>
    </submittedName>
</protein>
<evidence type="ECO:0000313" key="1">
    <source>
        <dbReference type="EMBL" id="MCL6656494.1"/>
    </source>
</evidence>
<sequence length="321" mass="37399">MNVKKKKINLTQKQKVLIHLLNAWGGDASELTFHKLLFFLCRREILSGNSPSFDFFPHRKGGYSFSAHLEKEKLIEHGLLKDDPKRWALEDTISFIPELNRITLLHIQLIVRKYHNFTEEDIVREMYINYPIYATRSTIAEEILPDRPDIIQQINDLTPIPSSSRLYTIGYEGISLEEYFMRLYENGITILCDVRRVPFSHKKGFSKNKLSDLCHAIGIQYRHYPEFGIASSRRTELNTQNDYDNLFNTYQRFDLPQQQPSIDKLASLIKQGERLALTCFEANPYQCHRRLVAERIAQTLNCSLNHLTTPSSLTCQQLLAF</sequence>
<dbReference type="Pfam" id="PF04343">
    <property type="entry name" value="DUF488"/>
    <property type="match status" value="1"/>
</dbReference>
<dbReference type="EMBL" id="JAMGSI010000001">
    <property type="protein sequence ID" value="MCL6656494.1"/>
    <property type="molecule type" value="Genomic_DNA"/>
</dbReference>
<dbReference type="RefSeq" id="WP_249853025.1">
    <property type="nucleotide sequence ID" value="NZ_JAMGSI010000001.1"/>
</dbReference>
<reference evidence="1 2" key="1">
    <citation type="submission" date="2022-03" db="EMBL/GenBank/DDBJ databases">
        <title>Taxonomic description of new species and reclassification of some bacterial strains.</title>
        <authorList>
            <person name="Ndongo S."/>
        </authorList>
    </citation>
    <scope>NUCLEOTIDE SEQUENCE [LARGE SCALE GENOMIC DNA]</scope>
    <source>
        <strain evidence="1 2">Marseille-P6666</strain>
    </source>
</reference>
<evidence type="ECO:0000313" key="2">
    <source>
        <dbReference type="Proteomes" id="UP001202031"/>
    </source>
</evidence>
<dbReference type="Proteomes" id="UP001202031">
    <property type="component" value="Unassembled WGS sequence"/>
</dbReference>
<proteinExistence type="predicted"/>
<dbReference type="InterPro" id="IPR007438">
    <property type="entry name" value="DUF488"/>
</dbReference>
<organism evidence="1 2">
    <name type="scientific">Akkermansia massiliensis</name>
    <dbReference type="NCBI Taxonomy" id="2927224"/>
    <lineage>
        <taxon>Bacteria</taxon>
        <taxon>Pseudomonadati</taxon>
        <taxon>Verrucomicrobiota</taxon>
        <taxon>Verrucomicrobiia</taxon>
        <taxon>Verrucomicrobiales</taxon>
        <taxon>Akkermansiaceae</taxon>
        <taxon>Akkermansia</taxon>
    </lineage>
</organism>
<dbReference type="PANTHER" id="PTHR39337">
    <property type="entry name" value="BLR5642 PROTEIN"/>
    <property type="match status" value="1"/>
</dbReference>
<gene>
    <name evidence="1" type="ORF">M8N44_04070</name>
</gene>
<keyword evidence="2" id="KW-1185">Reference proteome</keyword>
<dbReference type="PANTHER" id="PTHR39337:SF1">
    <property type="entry name" value="BLR5642 PROTEIN"/>
    <property type="match status" value="1"/>
</dbReference>
<comment type="caution">
    <text evidence="1">The sequence shown here is derived from an EMBL/GenBank/DDBJ whole genome shotgun (WGS) entry which is preliminary data.</text>
</comment>